<protein>
    <submittedName>
        <fullName evidence="2">DNA pilot protein</fullName>
    </submittedName>
</protein>
<reference evidence="2" key="1">
    <citation type="submission" date="2021-04" db="EMBL/GenBank/DDBJ databases">
        <title>Genomes of microviruses identified in yellow-bellied marmot fecal samples.</title>
        <authorList>
            <person name="Varsani A."/>
            <person name="Kraberger S."/>
            <person name="Chatterjee A."/>
            <person name="Richet C."/>
            <person name="Fontenele R.S."/>
            <person name="Schmidlin K."/>
            <person name="Blumstein D.T."/>
        </authorList>
    </citation>
    <scope>NUCLEOTIDE SEQUENCE</scope>
    <source>
        <strain evidence="2">Mar25</strain>
    </source>
</reference>
<proteinExistence type="predicted"/>
<organism evidence="2">
    <name type="scientific">Microvirus mar25</name>
    <dbReference type="NCBI Taxonomy" id="2851158"/>
    <lineage>
        <taxon>Viruses</taxon>
        <taxon>Monodnaviria</taxon>
        <taxon>Sangervirae</taxon>
        <taxon>Phixviricota</taxon>
        <taxon>Malgrandaviricetes</taxon>
        <taxon>Petitvirales</taxon>
        <taxon>Microviridae</taxon>
    </lineage>
</organism>
<name>A0A8F5MJI8_9VIRU</name>
<feature type="region of interest" description="Disordered" evidence="1">
    <location>
        <begin position="97"/>
        <end position="126"/>
    </location>
</feature>
<evidence type="ECO:0000256" key="1">
    <source>
        <dbReference type="SAM" id="MobiDB-lite"/>
    </source>
</evidence>
<feature type="compositionally biased region" description="Pro residues" evidence="1">
    <location>
        <begin position="105"/>
        <end position="120"/>
    </location>
</feature>
<accession>A0A8F5MJI8</accession>
<evidence type="ECO:0000313" key="2">
    <source>
        <dbReference type="EMBL" id="QXN75104.1"/>
    </source>
</evidence>
<sequence length="259" mass="25592">MAIIGITGGISAAKALSNHSSRSGKVSVPASWKGEWSPGKFVGPSGDTFPTAISKSLLGSLVSRNLAAMKQGKSELADKMAVADPTGFLSGVQKGLQGALVSPTPGNPSPTPGNPSPGPVAPSGSENLTPEYLYADLAKAYGMDATTAYQEALSNTSYQRAVKDLQAAGLNPILAASSLSGAGGVYGPQMATQVSSGNVSVGASSAKGSHTAFKALSNVGSLAGTLVGILVGKSPYAAWTGSTVGKNVGGAIGNLLDGV</sequence>
<dbReference type="EMBL" id="MZ089771">
    <property type="protein sequence ID" value="QXN75104.1"/>
    <property type="molecule type" value="Genomic_DNA"/>
</dbReference>